<dbReference type="Gene3D" id="3.90.180.10">
    <property type="entry name" value="Medium-chain alcohol dehydrogenases, catalytic domain"/>
    <property type="match status" value="1"/>
</dbReference>
<dbReference type="GO" id="GO:0005739">
    <property type="term" value="C:mitochondrion"/>
    <property type="evidence" value="ECO:0007669"/>
    <property type="project" value="TreeGrafter"/>
</dbReference>
<dbReference type="Pfam" id="PF13602">
    <property type="entry name" value="ADH_zinc_N_2"/>
    <property type="match status" value="1"/>
</dbReference>
<evidence type="ECO:0000313" key="3">
    <source>
        <dbReference type="Proteomes" id="UP000034112"/>
    </source>
</evidence>
<dbReference type="Gene3D" id="3.40.50.720">
    <property type="entry name" value="NAD(P)-binding Rossmann-like Domain"/>
    <property type="match status" value="1"/>
</dbReference>
<feature type="domain" description="Enoyl reductase (ER)" evidence="1">
    <location>
        <begin position="14"/>
        <end position="267"/>
    </location>
</feature>
<dbReference type="OMA" id="YDCAGIV"/>
<dbReference type="InterPro" id="IPR020843">
    <property type="entry name" value="ER"/>
</dbReference>
<dbReference type="CDD" id="cd05289">
    <property type="entry name" value="MDR_like_2"/>
    <property type="match status" value="1"/>
</dbReference>
<protein>
    <recommendedName>
        <fullName evidence="1">Enoyl reductase (ER) domain-containing protein</fullName>
    </recommendedName>
</protein>
<evidence type="ECO:0000313" key="2">
    <source>
        <dbReference type="EMBL" id="KKP05300.1"/>
    </source>
</evidence>
<dbReference type="SUPFAM" id="SSF51735">
    <property type="entry name" value="NAD(P)-binding Rossmann-fold domains"/>
    <property type="match status" value="1"/>
</dbReference>
<accession>A0A0F9XLB7</accession>
<gene>
    <name evidence="2" type="ORF">THAR02_02566</name>
</gene>
<sequence length="365" mass="39653">MAEEMFAVTAPAYTDPSRYELSKVPQPTITEDTDVVIKIHAASINPVDVKKAAGVFKMAIRDSFPYKVGYDAAGVVSQVGKNVKTLKVGDEVYTRLPEVGRGAWSEYSKCAEEYVALKPKNITFGEAASLPLAGVTALHVLRQYRGSLEGKTVFIPAGLSGTGAYACQLAKNVFHAGKVITTVSTAKIPQVPELLGEGVVDQIIDYTKTDPLAAIPLRSVDFLFDTTGQAMQFLPLLVQSTGMVVSISTKPSAATLQASSVMKRPDNPRIPFYGRIFLDLVDSINKLRAYYYGVEYKYWFLAPNAKDLDTLRGYVEEGKLLPVVGARVSLMDIDQVREVCQVIYNGKGGLAAATFKTPNSSFRNA</sequence>
<name>A0A0F9XLB7_TRIHA</name>
<dbReference type="EMBL" id="JOKZ01000052">
    <property type="protein sequence ID" value="KKP05300.1"/>
    <property type="molecule type" value="Genomic_DNA"/>
</dbReference>
<evidence type="ECO:0000259" key="1">
    <source>
        <dbReference type="SMART" id="SM00829"/>
    </source>
</evidence>
<dbReference type="SMART" id="SM00829">
    <property type="entry name" value="PKS_ER"/>
    <property type="match status" value="1"/>
</dbReference>
<proteinExistence type="predicted"/>
<dbReference type="InterPro" id="IPR036291">
    <property type="entry name" value="NAD(P)-bd_dom_sf"/>
</dbReference>
<dbReference type="InterPro" id="IPR011032">
    <property type="entry name" value="GroES-like_sf"/>
</dbReference>
<dbReference type="SUPFAM" id="SSF50129">
    <property type="entry name" value="GroES-like"/>
    <property type="match status" value="1"/>
</dbReference>
<dbReference type="AlphaFoldDB" id="A0A0F9XLB7"/>
<dbReference type="Pfam" id="PF08240">
    <property type="entry name" value="ADH_N"/>
    <property type="match status" value="1"/>
</dbReference>
<dbReference type="OrthoDB" id="9992527at2759"/>
<dbReference type="InterPro" id="IPR013154">
    <property type="entry name" value="ADH-like_N"/>
</dbReference>
<organism evidence="2 3">
    <name type="scientific">Trichoderma harzianum</name>
    <name type="common">Hypocrea lixii</name>
    <dbReference type="NCBI Taxonomy" id="5544"/>
    <lineage>
        <taxon>Eukaryota</taxon>
        <taxon>Fungi</taxon>
        <taxon>Dikarya</taxon>
        <taxon>Ascomycota</taxon>
        <taxon>Pezizomycotina</taxon>
        <taxon>Sordariomycetes</taxon>
        <taxon>Hypocreomycetidae</taxon>
        <taxon>Hypocreales</taxon>
        <taxon>Hypocreaceae</taxon>
        <taxon>Trichoderma</taxon>
    </lineage>
</organism>
<dbReference type="InterPro" id="IPR050700">
    <property type="entry name" value="YIM1/Zinc_Alcohol_DH_Fams"/>
</dbReference>
<dbReference type="PANTHER" id="PTHR11695">
    <property type="entry name" value="ALCOHOL DEHYDROGENASE RELATED"/>
    <property type="match status" value="1"/>
</dbReference>
<dbReference type="Proteomes" id="UP000034112">
    <property type="component" value="Unassembled WGS sequence"/>
</dbReference>
<reference evidence="3" key="1">
    <citation type="journal article" date="2015" name="Genome Announc.">
        <title>Draft whole-genome sequence of the biocontrol agent Trichoderma harzianum T6776.</title>
        <authorList>
            <person name="Baroncelli R."/>
            <person name="Piaggeschi G."/>
            <person name="Fiorini L."/>
            <person name="Bertolini E."/>
            <person name="Zapparata A."/>
            <person name="Pe M.E."/>
            <person name="Sarrocco S."/>
            <person name="Vannacci G."/>
        </authorList>
    </citation>
    <scope>NUCLEOTIDE SEQUENCE [LARGE SCALE GENOMIC DNA]</scope>
    <source>
        <strain evidence="3">T6776</strain>
    </source>
</reference>
<dbReference type="GO" id="GO:0016491">
    <property type="term" value="F:oxidoreductase activity"/>
    <property type="evidence" value="ECO:0007669"/>
    <property type="project" value="InterPro"/>
</dbReference>
<dbReference type="PANTHER" id="PTHR11695:SF294">
    <property type="entry name" value="RETICULON-4-INTERACTING PROTEIN 1, MITOCHONDRIAL"/>
    <property type="match status" value="1"/>
</dbReference>
<comment type="caution">
    <text evidence="2">The sequence shown here is derived from an EMBL/GenBank/DDBJ whole genome shotgun (WGS) entry which is preliminary data.</text>
</comment>